<gene>
    <name evidence="1" type="ORF">MW7_008680</name>
</gene>
<sequence length="232" mass="24207">MSSSILEVAGLGKTVTDATGPLAILHDIHFSVAAGESLAIVGASGSGKSTLLGLLAGLDLPTTGSVRLLGQPLFTLDEDARARLRGEHVGFVFQSFQLVGHLTALENVMLPLELRGETEGAEARAADMLARVGLSARLRHYPKTLSGGEQQRVALARAFVTRPAVLFADEPTGSLDTATGEAVIGLMFELNRSAGSTLILVTHDRSVAARCGRVLTIEAGRIASDEILAADI</sequence>
<protein>
    <submittedName>
        <fullName evidence="1">ABC transporter ATP-binding protein</fullName>
    </submittedName>
</protein>
<proteinExistence type="predicted"/>
<name>A0ACD3SRB4_9BURK</name>
<evidence type="ECO:0000313" key="2">
    <source>
        <dbReference type="Proteomes" id="UP000004277"/>
    </source>
</evidence>
<keyword evidence="2" id="KW-1185">Reference proteome</keyword>
<reference evidence="1" key="1">
    <citation type="submission" date="2019-05" db="EMBL/GenBank/DDBJ databases">
        <title>Revised genome assembly of Burkholderiaceae (previously Ralstonia) sp. PBA.</title>
        <authorList>
            <person name="Gan H.M."/>
        </authorList>
    </citation>
    <scope>NUCLEOTIDE SEQUENCE</scope>
    <source>
        <strain evidence="1">PBA</strain>
    </source>
</reference>
<accession>A0ACD3SRB4</accession>
<evidence type="ECO:0000313" key="1">
    <source>
        <dbReference type="EMBL" id="TMS58765.1"/>
    </source>
</evidence>
<organism evidence="1 2">
    <name type="scientific">Imbroritus primus</name>
    <dbReference type="NCBI Taxonomy" id="3058603"/>
    <lineage>
        <taxon>Bacteria</taxon>
        <taxon>Pseudomonadati</taxon>
        <taxon>Pseudomonadota</taxon>
        <taxon>Betaproteobacteria</taxon>
        <taxon>Burkholderiales</taxon>
        <taxon>Burkholderiaceae</taxon>
        <taxon>Imbroritus</taxon>
    </lineage>
</organism>
<comment type="caution">
    <text evidence="1">The sequence shown here is derived from an EMBL/GenBank/DDBJ whole genome shotgun (WGS) entry which is preliminary data.</text>
</comment>
<dbReference type="EMBL" id="AKCV02000015">
    <property type="protein sequence ID" value="TMS58765.1"/>
    <property type="molecule type" value="Genomic_DNA"/>
</dbReference>
<dbReference type="Proteomes" id="UP000004277">
    <property type="component" value="Unassembled WGS sequence"/>
</dbReference>
<keyword evidence="1" id="KW-0547">Nucleotide-binding</keyword>
<keyword evidence="1" id="KW-0067">ATP-binding</keyword>